<keyword evidence="1" id="KW-0378">Hydrolase</keyword>
<keyword evidence="2" id="KW-1185">Reference proteome</keyword>
<sequence>MNIFENIKTIFLDYDGTIHNSIKIYGPAFRKSYNYLVNLGEAPEKKWNDEEISYWLGFSSKAMWEEFMPNIDPDIRDKASKIIGREIVSQINSGKAVLYPHAIETLRYLKDKGYNLVFLSNCSIGYRDKSKEIFGLDSYFVEMACSEEYHYTPKYKILAILKKKYPTDMVMIGDRFQDIEAGKKNNILTIGCNYGFHKPGELDEADIRIDSIKELKYIF</sequence>
<dbReference type="SUPFAM" id="SSF56784">
    <property type="entry name" value="HAD-like"/>
    <property type="match status" value="1"/>
</dbReference>
<evidence type="ECO:0000313" key="1">
    <source>
        <dbReference type="EMBL" id="NBI05488.1"/>
    </source>
</evidence>
<dbReference type="InterPro" id="IPR023198">
    <property type="entry name" value="PGP-like_dom2"/>
</dbReference>
<protein>
    <submittedName>
        <fullName evidence="1">HAD family hydrolase</fullName>
    </submittedName>
</protein>
<organism evidence="1 2">
    <name type="scientific">Senegalia massiliensis</name>
    <dbReference type="NCBI Taxonomy" id="1720316"/>
    <lineage>
        <taxon>Bacteria</taxon>
        <taxon>Bacillati</taxon>
        <taxon>Bacillota</taxon>
        <taxon>Clostridia</taxon>
        <taxon>Eubacteriales</taxon>
        <taxon>Clostridiaceae</taxon>
        <taxon>Senegalia</taxon>
    </lineage>
</organism>
<dbReference type="Gene3D" id="1.10.150.240">
    <property type="entry name" value="Putative phosphatase, domain 2"/>
    <property type="match status" value="1"/>
</dbReference>
<proteinExistence type="predicted"/>
<dbReference type="Gene3D" id="3.40.50.1000">
    <property type="entry name" value="HAD superfamily/HAD-like"/>
    <property type="match status" value="1"/>
</dbReference>
<dbReference type="AlphaFoldDB" id="A0A845QWE7"/>
<accession>A0A845QWE7</accession>
<dbReference type="PANTHER" id="PTHR43434:SF1">
    <property type="entry name" value="PHOSPHOGLYCOLATE PHOSPHATASE"/>
    <property type="match status" value="1"/>
</dbReference>
<dbReference type="PANTHER" id="PTHR43434">
    <property type="entry name" value="PHOSPHOGLYCOLATE PHOSPHATASE"/>
    <property type="match status" value="1"/>
</dbReference>
<reference evidence="1 2" key="1">
    <citation type="submission" date="2018-08" db="EMBL/GenBank/DDBJ databases">
        <title>Murine metabolic-syndrome-specific gut microbial biobank.</title>
        <authorList>
            <person name="Liu C."/>
        </authorList>
    </citation>
    <scope>NUCLEOTIDE SEQUENCE [LARGE SCALE GENOMIC DNA]</scope>
    <source>
        <strain evidence="1 2">583</strain>
    </source>
</reference>
<evidence type="ECO:0000313" key="2">
    <source>
        <dbReference type="Proteomes" id="UP000467132"/>
    </source>
</evidence>
<dbReference type="Proteomes" id="UP000467132">
    <property type="component" value="Unassembled WGS sequence"/>
</dbReference>
<dbReference type="InterPro" id="IPR050155">
    <property type="entry name" value="HAD-like_hydrolase_sf"/>
</dbReference>
<dbReference type="SFLD" id="SFLDS00003">
    <property type="entry name" value="Haloacid_Dehalogenase"/>
    <property type="match status" value="1"/>
</dbReference>
<gene>
    <name evidence="1" type="ORF">D3Z33_01315</name>
</gene>
<dbReference type="NCBIfam" id="TIGR01549">
    <property type="entry name" value="HAD-SF-IA-v1"/>
    <property type="match status" value="1"/>
</dbReference>
<dbReference type="InterPro" id="IPR006439">
    <property type="entry name" value="HAD-SF_hydro_IA"/>
</dbReference>
<dbReference type="OrthoDB" id="9807630at2"/>
<dbReference type="InterPro" id="IPR036412">
    <property type="entry name" value="HAD-like_sf"/>
</dbReference>
<dbReference type="GO" id="GO:0006281">
    <property type="term" value="P:DNA repair"/>
    <property type="evidence" value="ECO:0007669"/>
    <property type="project" value="TreeGrafter"/>
</dbReference>
<dbReference type="SFLD" id="SFLDG01129">
    <property type="entry name" value="C1.5:_HAD__Beta-PGM__Phosphata"/>
    <property type="match status" value="1"/>
</dbReference>
<dbReference type="InterPro" id="IPR023214">
    <property type="entry name" value="HAD_sf"/>
</dbReference>
<dbReference type="EMBL" id="QXXA01000003">
    <property type="protein sequence ID" value="NBI05488.1"/>
    <property type="molecule type" value="Genomic_DNA"/>
</dbReference>
<comment type="caution">
    <text evidence="1">The sequence shown here is derived from an EMBL/GenBank/DDBJ whole genome shotgun (WGS) entry which is preliminary data.</text>
</comment>
<dbReference type="GO" id="GO:0005829">
    <property type="term" value="C:cytosol"/>
    <property type="evidence" value="ECO:0007669"/>
    <property type="project" value="TreeGrafter"/>
</dbReference>
<dbReference type="GO" id="GO:0008967">
    <property type="term" value="F:phosphoglycolate phosphatase activity"/>
    <property type="evidence" value="ECO:0007669"/>
    <property type="project" value="TreeGrafter"/>
</dbReference>
<dbReference type="Pfam" id="PF00702">
    <property type="entry name" value="Hydrolase"/>
    <property type="match status" value="1"/>
</dbReference>
<name>A0A845QWE7_9CLOT</name>